<accession>A0A291GBN3</accession>
<sequence length="441" mass="50722">MGLFDMFGSRMIASDGLDRDPTDDRYFDSLPSRRSEINVTVSVARARKVPVIRDCLHTLSGSVSGLECGVFRQVDEDTVERVHNHQIATLLTNPNPRHTGTSFIYQMVDDLHSEGDFFAEKKFAHDGYTIEELWRLEPGRTQVEELPDRTKRFRHTDRWGIERVLLEDEVWHIPLPPLVDDIKGTSPILDDGKEAVAVAIALQRYANILFANDATPPYAFSMESNFKDAESKKNWLQAWSRWVSGRNRHRPAILEYGMKPQRLGLTSEEAQFLETRKELWLDLCRLFHVPPHKVGILDRATFSNIEHQSLEFVTDALRPILELIEDSVDKFLIAESDMKFEFNVESLLRGDIKTRYEAYSRGRQWGWLSVNDILRMERRNGIGPSGDRYVEPLNMVPVGTGSDQRQRDQRASIDNSISFLRESVKTPRGKRPRLELVKDAA</sequence>
<keyword evidence="2" id="KW-1185">Reference proteome</keyword>
<evidence type="ECO:0000313" key="1">
    <source>
        <dbReference type="EMBL" id="ATG47605.1"/>
    </source>
</evidence>
<dbReference type="EMBL" id="CP022196">
    <property type="protein sequence ID" value="ATG47605.1"/>
    <property type="molecule type" value="Genomic_DNA"/>
</dbReference>
<dbReference type="Proteomes" id="UP000217935">
    <property type="component" value="Chromosome"/>
</dbReference>
<protein>
    <submittedName>
        <fullName evidence="1">Phage portal protein</fullName>
    </submittedName>
</protein>
<dbReference type="Pfam" id="PF04860">
    <property type="entry name" value="Phage_portal"/>
    <property type="match status" value="1"/>
</dbReference>
<name>A0A291GBN3_9RHOB</name>
<dbReference type="AlphaFoldDB" id="A0A291GBN3"/>
<dbReference type="KEGG" id="ceh:CEW89_08460"/>
<organism evidence="1 2">
    <name type="scientific">Celeribacter ethanolicus</name>
    <dbReference type="NCBI Taxonomy" id="1758178"/>
    <lineage>
        <taxon>Bacteria</taxon>
        <taxon>Pseudomonadati</taxon>
        <taxon>Pseudomonadota</taxon>
        <taxon>Alphaproteobacteria</taxon>
        <taxon>Rhodobacterales</taxon>
        <taxon>Roseobacteraceae</taxon>
        <taxon>Celeribacter</taxon>
    </lineage>
</organism>
<gene>
    <name evidence="1" type="ORF">CEW89_08460</name>
</gene>
<proteinExistence type="predicted"/>
<dbReference type="RefSeq" id="WP_096805590.1">
    <property type="nucleotide sequence ID" value="NZ_CP022196.1"/>
</dbReference>
<dbReference type="NCBIfam" id="TIGR01537">
    <property type="entry name" value="portal_HK97"/>
    <property type="match status" value="1"/>
</dbReference>
<reference evidence="1 2" key="1">
    <citation type="submission" date="2017-06" db="EMBL/GenBank/DDBJ databases">
        <title>Celeribacter sp. TSPH2 complete genome sequence.</title>
        <authorList>
            <person name="Woo J.-H."/>
            <person name="Kim H.-S."/>
        </authorList>
    </citation>
    <scope>NUCLEOTIDE SEQUENCE [LARGE SCALE GENOMIC DNA]</scope>
    <source>
        <strain evidence="1 2">TSPH2</strain>
    </source>
</reference>
<dbReference type="OrthoDB" id="7592047at2"/>
<evidence type="ECO:0000313" key="2">
    <source>
        <dbReference type="Proteomes" id="UP000217935"/>
    </source>
</evidence>
<dbReference type="InterPro" id="IPR006944">
    <property type="entry name" value="Phage/GTA_portal"/>
</dbReference>
<dbReference type="InterPro" id="IPR006427">
    <property type="entry name" value="Portal_HK97"/>
</dbReference>